<evidence type="ECO:0000256" key="4">
    <source>
        <dbReference type="ARBA" id="ARBA00022692"/>
    </source>
</evidence>
<feature type="transmembrane region" description="Helical" evidence="7">
    <location>
        <begin position="190"/>
        <end position="209"/>
    </location>
</feature>
<evidence type="ECO:0000256" key="6">
    <source>
        <dbReference type="ARBA" id="ARBA00023136"/>
    </source>
</evidence>
<dbReference type="InterPro" id="IPR036259">
    <property type="entry name" value="MFS_trans_sf"/>
</dbReference>
<organism evidence="9 10">
    <name type="scientific">Hahella chejuensis (strain KCTC 2396)</name>
    <dbReference type="NCBI Taxonomy" id="349521"/>
    <lineage>
        <taxon>Bacteria</taxon>
        <taxon>Pseudomonadati</taxon>
        <taxon>Pseudomonadota</taxon>
        <taxon>Gammaproteobacteria</taxon>
        <taxon>Oceanospirillales</taxon>
        <taxon>Hahellaceae</taxon>
        <taxon>Hahella</taxon>
    </lineage>
</organism>
<dbReference type="OrthoDB" id="9812221at2"/>
<evidence type="ECO:0000259" key="8">
    <source>
        <dbReference type="PROSITE" id="PS50850"/>
    </source>
</evidence>
<evidence type="ECO:0000313" key="9">
    <source>
        <dbReference type="EMBL" id="ABC31191.1"/>
    </source>
</evidence>
<keyword evidence="10" id="KW-1185">Reference proteome</keyword>
<feature type="transmembrane region" description="Helical" evidence="7">
    <location>
        <begin position="41"/>
        <end position="59"/>
    </location>
</feature>
<evidence type="ECO:0000256" key="2">
    <source>
        <dbReference type="ARBA" id="ARBA00022448"/>
    </source>
</evidence>
<dbReference type="KEGG" id="hch:HCH_04488"/>
<name>Q2SDT3_HAHCH</name>
<feature type="transmembrane region" description="Helical" evidence="7">
    <location>
        <begin position="320"/>
        <end position="341"/>
    </location>
</feature>
<feature type="transmembrane region" description="Helical" evidence="7">
    <location>
        <begin position="129"/>
        <end position="151"/>
    </location>
</feature>
<evidence type="ECO:0000256" key="7">
    <source>
        <dbReference type="SAM" id="Phobius"/>
    </source>
</evidence>
<evidence type="ECO:0000256" key="1">
    <source>
        <dbReference type="ARBA" id="ARBA00004651"/>
    </source>
</evidence>
<dbReference type="PANTHER" id="PTHR23501:SF197">
    <property type="entry name" value="COMD"/>
    <property type="match status" value="1"/>
</dbReference>
<dbReference type="Pfam" id="PF07690">
    <property type="entry name" value="MFS_1"/>
    <property type="match status" value="1"/>
</dbReference>
<feature type="transmembrane region" description="Helical" evidence="7">
    <location>
        <begin position="71"/>
        <end position="90"/>
    </location>
</feature>
<dbReference type="AlphaFoldDB" id="Q2SDT3"/>
<keyword evidence="4 7" id="KW-0812">Transmembrane</keyword>
<dbReference type="EMBL" id="CP000155">
    <property type="protein sequence ID" value="ABC31191.1"/>
    <property type="molecule type" value="Genomic_DNA"/>
</dbReference>
<dbReference type="eggNOG" id="COG2814">
    <property type="taxonomic scope" value="Bacteria"/>
</dbReference>
<feature type="transmembrane region" description="Helical" evidence="7">
    <location>
        <begin position="255"/>
        <end position="276"/>
    </location>
</feature>
<accession>Q2SDT3</accession>
<dbReference type="PANTHER" id="PTHR23501">
    <property type="entry name" value="MAJOR FACILITATOR SUPERFAMILY"/>
    <property type="match status" value="1"/>
</dbReference>
<dbReference type="GO" id="GO:0005886">
    <property type="term" value="C:plasma membrane"/>
    <property type="evidence" value="ECO:0007669"/>
    <property type="project" value="UniProtKB-SubCell"/>
</dbReference>
<dbReference type="InterPro" id="IPR011701">
    <property type="entry name" value="MFS"/>
</dbReference>
<feature type="transmembrane region" description="Helical" evidence="7">
    <location>
        <begin position="96"/>
        <end position="117"/>
    </location>
</feature>
<dbReference type="FunFam" id="1.20.1720.10:FF:000004">
    <property type="entry name" value="EmrB/QacA family drug resistance transporter"/>
    <property type="match status" value="1"/>
</dbReference>
<proteinExistence type="predicted"/>
<feature type="transmembrane region" description="Helical" evidence="7">
    <location>
        <begin position="288"/>
        <end position="308"/>
    </location>
</feature>
<gene>
    <name evidence="9" type="ordered locus">HCH_04488</name>
</gene>
<dbReference type="STRING" id="349521.HCH_04488"/>
<protein>
    <submittedName>
        <fullName evidence="9">Permease of the major facilitator superfamily</fullName>
    </submittedName>
</protein>
<dbReference type="PROSITE" id="PS50850">
    <property type="entry name" value="MFS"/>
    <property type="match status" value="1"/>
</dbReference>
<keyword evidence="5 7" id="KW-1133">Transmembrane helix</keyword>
<dbReference type="HOGENOM" id="CLU_000960_2_7_6"/>
<evidence type="ECO:0000256" key="5">
    <source>
        <dbReference type="ARBA" id="ARBA00022989"/>
    </source>
</evidence>
<dbReference type="PRINTS" id="PR01036">
    <property type="entry name" value="TCRTETB"/>
</dbReference>
<keyword evidence="6 7" id="KW-0472">Membrane</keyword>
<evidence type="ECO:0000256" key="3">
    <source>
        <dbReference type="ARBA" id="ARBA00022475"/>
    </source>
</evidence>
<dbReference type="RefSeq" id="WP_011398258.1">
    <property type="nucleotide sequence ID" value="NC_007645.1"/>
</dbReference>
<comment type="subcellular location">
    <subcellularLocation>
        <location evidence="1">Cell membrane</location>
        <topology evidence="1">Multi-pass membrane protein</topology>
    </subcellularLocation>
</comment>
<feature type="transmembrane region" description="Helical" evidence="7">
    <location>
        <begin position="347"/>
        <end position="366"/>
    </location>
</feature>
<dbReference type="CDD" id="cd17502">
    <property type="entry name" value="MFS_Azr1_MDR_like"/>
    <property type="match status" value="1"/>
</dbReference>
<feature type="domain" description="Major facilitator superfamily (MFS) profile" evidence="8">
    <location>
        <begin position="6"/>
        <end position="437"/>
    </location>
</feature>
<evidence type="ECO:0000313" key="10">
    <source>
        <dbReference type="Proteomes" id="UP000000238"/>
    </source>
</evidence>
<dbReference type="GO" id="GO:0022857">
    <property type="term" value="F:transmembrane transporter activity"/>
    <property type="evidence" value="ECO:0007669"/>
    <property type="project" value="InterPro"/>
</dbReference>
<keyword evidence="3" id="KW-1003">Cell membrane</keyword>
<dbReference type="SUPFAM" id="SSF103473">
    <property type="entry name" value="MFS general substrate transporter"/>
    <property type="match status" value="1"/>
</dbReference>
<dbReference type="Gene3D" id="1.20.1250.20">
    <property type="entry name" value="MFS general substrate transporter like domains"/>
    <property type="match status" value="1"/>
</dbReference>
<feature type="transmembrane region" description="Helical" evidence="7">
    <location>
        <begin position="378"/>
        <end position="398"/>
    </location>
</feature>
<dbReference type="InterPro" id="IPR020846">
    <property type="entry name" value="MFS_dom"/>
</dbReference>
<reference evidence="9 10" key="1">
    <citation type="journal article" date="2005" name="Nucleic Acids Res.">
        <title>Genomic blueprint of Hahella chejuensis, a marine microbe producing an algicidal agent.</title>
        <authorList>
            <person name="Jeong H."/>
            <person name="Yim J.H."/>
            <person name="Lee C."/>
            <person name="Choi S.-H."/>
            <person name="Park Y.K."/>
            <person name="Yoon S.H."/>
            <person name="Hur C.-G."/>
            <person name="Kang H.-Y."/>
            <person name="Kim D."/>
            <person name="Lee H.H."/>
            <person name="Park K.H."/>
            <person name="Park S.-H."/>
            <person name="Park H.-S."/>
            <person name="Lee H.K."/>
            <person name="Oh T.K."/>
            <person name="Kim J.F."/>
        </authorList>
    </citation>
    <scope>NUCLEOTIDE SEQUENCE [LARGE SCALE GENOMIC DNA]</scope>
    <source>
        <strain evidence="9 10">KCTC 2396</strain>
    </source>
</reference>
<sequence>MSHKKTLLSVSLLIFLGALEKTIVTTPLPVIGTELNAMNDIAWVVTAYLLTATSVIPICGKLSDLFGRLKVIIVSLGIFCIGSLLCALATDMQSLILSRALQGVGGGALISLAFVVISDVIPAREIGRYQGYISAIYVVSNIAGPVFGSLLTEHLSWRWIFAINIPLTLLAAFIAIRSIKDKVVKREDRFNWGGSLLLVSSTTLLILLLSEDLSLPHAFSLVGALFIAGAWTYLLTDKKRSVVPRHLFKLPNYAACILTMGVCQILMTAALIYFPLQMQVQNGVSLTLSGYSMLLFTLGVCVSAYFSGKHIAATGAYKTHILVGFILIAVAFFLMLMKVAFVPLFPVIGLGIGFTLPGVTCAVQNVLPAADRGVGISFFGYVRELSGAAGVVVCSSLYRGGGSLQAAYSAFGVIYLAMCLFASLAFIIVAGFITEKELMTQVAE</sequence>
<dbReference type="Proteomes" id="UP000000238">
    <property type="component" value="Chromosome"/>
</dbReference>
<feature type="transmembrane region" description="Helical" evidence="7">
    <location>
        <begin position="410"/>
        <end position="433"/>
    </location>
</feature>
<keyword evidence="2" id="KW-0813">Transport</keyword>
<feature type="transmembrane region" description="Helical" evidence="7">
    <location>
        <begin position="157"/>
        <end position="178"/>
    </location>
</feature>
<feature type="transmembrane region" description="Helical" evidence="7">
    <location>
        <begin position="215"/>
        <end position="234"/>
    </location>
</feature>
<dbReference type="Gene3D" id="1.20.1720.10">
    <property type="entry name" value="Multidrug resistance protein D"/>
    <property type="match status" value="1"/>
</dbReference>